<organism evidence="5 6">
    <name type="scientific">Novosphingobium piscinae</name>
    <dbReference type="NCBI Taxonomy" id="1507448"/>
    <lineage>
        <taxon>Bacteria</taxon>
        <taxon>Pseudomonadati</taxon>
        <taxon>Pseudomonadota</taxon>
        <taxon>Alphaproteobacteria</taxon>
        <taxon>Sphingomonadales</taxon>
        <taxon>Sphingomonadaceae</taxon>
        <taxon>Novosphingobium</taxon>
    </lineage>
</organism>
<proteinExistence type="predicted"/>
<keyword evidence="2" id="KW-0238">DNA-binding</keyword>
<dbReference type="Proteomes" id="UP000551327">
    <property type="component" value="Unassembled WGS sequence"/>
</dbReference>
<dbReference type="InterPro" id="IPR000524">
    <property type="entry name" value="Tscrpt_reg_HTH_GntR"/>
</dbReference>
<keyword evidence="6" id="KW-1185">Reference proteome</keyword>
<evidence type="ECO:0000256" key="3">
    <source>
        <dbReference type="ARBA" id="ARBA00023163"/>
    </source>
</evidence>
<comment type="caution">
    <text evidence="5">The sequence shown here is derived from an EMBL/GenBank/DDBJ whole genome shotgun (WGS) entry which is preliminary data.</text>
</comment>
<accession>A0A7X1FV69</accession>
<dbReference type="GO" id="GO:0003700">
    <property type="term" value="F:DNA-binding transcription factor activity"/>
    <property type="evidence" value="ECO:0007669"/>
    <property type="project" value="InterPro"/>
</dbReference>
<dbReference type="Gene3D" id="1.20.120.530">
    <property type="entry name" value="GntR ligand-binding domain-like"/>
    <property type="match status" value="1"/>
</dbReference>
<dbReference type="InterPro" id="IPR008920">
    <property type="entry name" value="TF_FadR/GntR_C"/>
</dbReference>
<evidence type="ECO:0000313" key="5">
    <source>
        <dbReference type="EMBL" id="MBC2667581.1"/>
    </source>
</evidence>
<dbReference type="Gene3D" id="1.10.10.10">
    <property type="entry name" value="Winged helix-like DNA-binding domain superfamily/Winged helix DNA-binding domain"/>
    <property type="match status" value="1"/>
</dbReference>
<dbReference type="Pfam" id="PF07729">
    <property type="entry name" value="FCD"/>
    <property type="match status" value="1"/>
</dbReference>
<feature type="domain" description="HTH gntR-type" evidence="4">
    <location>
        <begin position="40"/>
        <end position="108"/>
    </location>
</feature>
<dbReference type="PANTHER" id="PTHR43537">
    <property type="entry name" value="TRANSCRIPTIONAL REGULATOR, GNTR FAMILY"/>
    <property type="match status" value="1"/>
</dbReference>
<dbReference type="AlphaFoldDB" id="A0A7X1FV69"/>
<evidence type="ECO:0000259" key="4">
    <source>
        <dbReference type="PROSITE" id="PS50949"/>
    </source>
</evidence>
<dbReference type="InterPro" id="IPR011711">
    <property type="entry name" value="GntR_C"/>
</dbReference>
<dbReference type="InterPro" id="IPR036390">
    <property type="entry name" value="WH_DNA-bd_sf"/>
</dbReference>
<dbReference type="InterPro" id="IPR036388">
    <property type="entry name" value="WH-like_DNA-bd_sf"/>
</dbReference>
<keyword evidence="3" id="KW-0804">Transcription</keyword>
<dbReference type="SMART" id="SM00895">
    <property type="entry name" value="FCD"/>
    <property type="match status" value="1"/>
</dbReference>
<name>A0A7X1FV69_9SPHN</name>
<dbReference type="CDD" id="cd07377">
    <property type="entry name" value="WHTH_GntR"/>
    <property type="match status" value="1"/>
</dbReference>
<dbReference type="PANTHER" id="PTHR43537:SF44">
    <property type="entry name" value="GNTR FAMILY REGULATORY PROTEIN"/>
    <property type="match status" value="1"/>
</dbReference>
<dbReference type="EMBL" id="JACLAX010000001">
    <property type="protein sequence ID" value="MBC2667581.1"/>
    <property type="molecule type" value="Genomic_DNA"/>
</dbReference>
<evidence type="ECO:0000256" key="1">
    <source>
        <dbReference type="ARBA" id="ARBA00023015"/>
    </source>
</evidence>
<dbReference type="SUPFAM" id="SSF46785">
    <property type="entry name" value="Winged helix' DNA-binding domain"/>
    <property type="match status" value="1"/>
</dbReference>
<dbReference type="SMART" id="SM00345">
    <property type="entry name" value="HTH_GNTR"/>
    <property type="match status" value="1"/>
</dbReference>
<dbReference type="Pfam" id="PF00392">
    <property type="entry name" value="GntR"/>
    <property type="match status" value="1"/>
</dbReference>
<evidence type="ECO:0000256" key="2">
    <source>
        <dbReference type="ARBA" id="ARBA00023125"/>
    </source>
</evidence>
<gene>
    <name evidence="5" type="ORF">H7F53_00310</name>
</gene>
<sequence length="269" mass="29148">MEPLDIGGIAPTLRGEWKERALTGRKQPAGGGIDRSDKSLRLHGSIARDLGIAIVTGLYPPGHVLSSEVDFAERNNISRTAYREAIRILAAKGLVESRPKAGTKITDPSRWHILDPDVLAWTFEGEPSPEAIRDLFELRLIIEPAAAERAATRRSGAQLAQMGHALEEMARHTLASPLGQAADQNFHTTLLKATGNNALISLASTISAAVRWTTIYKQRKRKLPRDPLPEHRLLFDAVADGDGPAARAAMQHLIELALADINPQPAGAI</sequence>
<protein>
    <submittedName>
        <fullName evidence="5">FadR family transcriptional regulator</fullName>
    </submittedName>
</protein>
<dbReference type="GO" id="GO:0003677">
    <property type="term" value="F:DNA binding"/>
    <property type="evidence" value="ECO:0007669"/>
    <property type="project" value="UniProtKB-KW"/>
</dbReference>
<evidence type="ECO:0000313" key="6">
    <source>
        <dbReference type="Proteomes" id="UP000551327"/>
    </source>
</evidence>
<reference evidence="5 6" key="1">
    <citation type="submission" date="2020-08" db="EMBL/GenBank/DDBJ databases">
        <title>The genome sequence of type strain Novosphingobium piscinae KCTC 42194.</title>
        <authorList>
            <person name="Liu Y."/>
        </authorList>
    </citation>
    <scope>NUCLEOTIDE SEQUENCE [LARGE SCALE GENOMIC DNA]</scope>
    <source>
        <strain evidence="5 6">KCTC 42194</strain>
    </source>
</reference>
<dbReference type="PRINTS" id="PR00035">
    <property type="entry name" value="HTHGNTR"/>
</dbReference>
<dbReference type="PROSITE" id="PS50949">
    <property type="entry name" value="HTH_GNTR"/>
    <property type="match status" value="1"/>
</dbReference>
<dbReference type="SUPFAM" id="SSF48008">
    <property type="entry name" value="GntR ligand-binding domain-like"/>
    <property type="match status" value="1"/>
</dbReference>
<keyword evidence="1" id="KW-0805">Transcription regulation</keyword>